<dbReference type="OrthoDB" id="599464at2"/>
<reference evidence="1 2" key="1">
    <citation type="submission" date="2018-04" db="EMBL/GenBank/DDBJ databases">
        <title>Genomic Encyclopedia of Archaeal and Bacterial Type Strains, Phase II (KMG-II): from individual species to whole genera.</title>
        <authorList>
            <person name="Goeker M."/>
        </authorList>
    </citation>
    <scope>NUCLEOTIDE SEQUENCE [LARGE SCALE GENOMIC DNA]</scope>
    <source>
        <strain evidence="1 2">DSM 28823</strain>
    </source>
</reference>
<keyword evidence="2" id="KW-1185">Reference proteome</keyword>
<dbReference type="RefSeq" id="WP_107823960.1">
    <property type="nucleotide sequence ID" value="NZ_QAAD01000035.1"/>
</dbReference>
<dbReference type="EMBL" id="QAAD01000035">
    <property type="protein sequence ID" value="PTN03479.1"/>
    <property type="molecule type" value="Genomic_DNA"/>
</dbReference>
<dbReference type="AlphaFoldDB" id="A0A2T5BV72"/>
<organism evidence="1 2">
    <name type="scientific">Mangrovibacterium marinum</name>
    <dbReference type="NCBI Taxonomy" id="1639118"/>
    <lineage>
        <taxon>Bacteria</taxon>
        <taxon>Pseudomonadati</taxon>
        <taxon>Bacteroidota</taxon>
        <taxon>Bacteroidia</taxon>
        <taxon>Marinilabiliales</taxon>
        <taxon>Prolixibacteraceae</taxon>
        <taxon>Mangrovibacterium</taxon>
    </lineage>
</organism>
<dbReference type="Proteomes" id="UP000243525">
    <property type="component" value="Unassembled WGS sequence"/>
</dbReference>
<accession>A0A2T5BV72</accession>
<sequence length="1017" mass="110653">MYVNASFCSVRYISQLEEKEGFCKNNETLIHRIMENFYSNSTLTGYHRCWRYTMLLAVAMLTAMILPNTAMAQKDKETITGNILGPVPVQSPHNGTSIDGDAYAYHKDLIYKVPNLATPAEDDSLEFNFNNLGDIFYWGEVYPPDGNEVYPNDPEAGVLDVIWDGMGNGPENFDAVIHNFPDVVDDTTIVYADGIGNDDLTGFSSSTKMNDDPELEWTWGPVSSPQKDDMQNCGAIFTWGDPKIMGIDGEYGDPTELWCAFAADRKSVHGVSWISFEFLQASMEMTVTGTNSKGEEEGGFITDGPDGGRTVGDIIVFVGLFNGGDQADVKVNRWEWVESEGKFQYVEILSSLNDPVHGYPYGSILATVNTEVTPVHFPAFGQYDDFEINGEWYTLPYYEVNQWCEGAINVSALFDLDEDPCLTVSTCFISTRTSSQSTSSELKDFVAPIQLNIVADPPVAHCPDDPDLPACDLEEIETAYQAWVDGFGFEGGIEPFDESTDPESDNYDPIPELPTNLCDGVYLEYTYVVTDYCDHTDECTATFTVAAPEPLAFTCPTAPVIAECTPSSVIASTYNDWVQGIITGSATGECEVVVTVSPETYPGANLCDGETIPVTIHATSYDADGMVCDEDGCIVDFVVPATPALVYTCPDDGGVAQCMSLEEVKADFAKWIADNSIASGGCKADVEVTPKELPEYNYCEGTEVSVLFIAKSYDAEGNVCETKECPATYKVAPCPCEHIFPTQTTCCHYLTGTAYELENVCFKAENGYVGVATPGVFFYYTDFEAPSANFTISVLQTNDGVIDRLFAVHGGKDIKLFDENCNSISIEVYADGDDGENAHAVVTGATPGATYVLGVKYNTKSIQGASRSGDVSTYDFVADFGSGPIAGSWGSIDAVAGCTDNTPLPGSCTLEPISPSIMTTESSLVTSMEMLAYPNPTTQEVNFEFTADRDGEAEIELYSMQGQKVATVLKQQVVKGQLVRATHRFSSDTHAAGQYIYRATLGGESLKGIVSYTKDRR</sequence>
<dbReference type="NCBIfam" id="TIGR04183">
    <property type="entry name" value="Por_Secre_tail"/>
    <property type="match status" value="1"/>
</dbReference>
<gene>
    <name evidence="1" type="ORF">C8N47_13516</name>
</gene>
<name>A0A2T5BV72_9BACT</name>
<proteinExistence type="predicted"/>
<protein>
    <submittedName>
        <fullName evidence="1">Putative secreted protein (Por secretion system target)</fullName>
    </submittedName>
</protein>
<comment type="caution">
    <text evidence="1">The sequence shown here is derived from an EMBL/GenBank/DDBJ whole genome shotgun (WGS) entry which is preliminary data.</text>
</comment>
<evidence type="ECO:0000313" key="2">
    <source>
        <dbReference type="Proteomes" id="UP000243525"/>
    </source>
</evidence>
<evidence type="ECO:0000313" key="1">
    <source>
        <dbReference type="EMBL" id="PTN03479.1"/>
    </source>
</evidence>
<dbReference type="InterPro" id="IPR026444">
    <property type="entry name" value="Secre_tail"/>
</dbReference>